<dbReference type="InterPro" id="IPR036890">
    <property type="entry name" value="HATPase_C_sf"/>
</dbReference>
<dbReference type="Proteomes" id="UP000265520">
    <property type="component" value="Unassembled WGS sequence"/>
</dbReference>
<organism evidence="1 2">
    <name type="scientific">Trifolium medium</name>
    <dbReference type="NCBI Taxonomy" id="97028"/>
    <lineage>
        <taxon>Eukaryota</taxon>
        <taxon>Viridiplantae</taxon>
        <taxon>Streptophyta</taxon>
        <taxon>Embryophyta</taxon>
        <taxon>Tracheophyta</taxon>
        <taxon>Spermatophyta</taxon>
        <taxon>Magnoliopsida</taxon>
        <taxon>eudicotyledons</taxon>
        <taxon>Gunneridae</taxon>
        <taxon>Pentapetalae</taxon>
        <taxon>rosids</taxon>
        <taxon>fabids</taxon>
        <taxon>Fabales</taxon>
        <taxon>Fabaceae</taxon>
        <taxon>Papilionoideae</taxon>
        <taxon>50 kb inversion clade</taxon>
        <taxon>NPAAA clade</taxon>
        <taxon>Hologalegina</taxon>
        <taxon>IRL clade</taxon>
        <taxon>Trifolieae</taxon>
        <taxon>Trifolium</taxon>
    </lineage>
</organism>
<dbReference type="PANTHER" id="PTHR48444:SF1">
    <property type="entry name" value="DNA TOPOISOMERASE 6 SUBUNIT B"/>
    <property type="match status" value="1"/>
</dbReference>
<proteinExistence type="predicted"/>
<dbReference type="PANTHER" id="PTHR48444">
    <property type="entry name" value="DNA TOPOISOMERASE 6 SUBUNIT B"/>
    <property type="match status" value="1"/>
</dbReference>
<accession>A0A392QV27</accession>
<comment type="caution">
    <text evidence="1">The sequence shown here is derived from an EMBL/GenBank/DDBJ whole genome shotgun (WGS) entry which is preliminary data.</text>
</comment>
<keyword evidence="1" id="KW-0413">Isomerase</keyword>
<sequence>SPAEFFAENKNIAGFDNPGKSLYTTVRELVENALDSAESISELPVVEITITL</sequence>
<dbReference type="EMBL" id="LXQA010161072">
    <property type="protein sequence ID" value="MCI27732.1"/>
    <property type="molecule type" value="Genomic_DNA"/>
</dbReference>
<name>A0A392QV27_9FABA</name>
<dbReference type="Gene3D" id="3.30.565.10">
    <property type="entry name" value="Histidine kinase-like ATPase, C-terminal domain"/>
    <property type="match status" value="1"/>
</dbReference>
<keyword evidence="2" id="KW-1185">Reference proteome</keyword>
<dbReference type="GO" id="GO:0016853">
    <property type="term" value="F:isomerase activity"/>
    <property type="evidence" value="ECO:0007669"/>
    <property type="project" value="UniProtKB-KW"/>
</dbReference>
<dbReference type="AlphaFoldDB" id="A0A392QV27"/>
<evidence type="ECO:0000313" key="2">
    <source>
        <dbReference type="Proteomes" id="UP000265520"/>
    </source>
</evidence>
<evidence type="ECO:0000313" key="1">
    <source>
        <dbReference type="EMBL" id="MCI27732.1"/>
    </source>
</evidence>
<reference evidence="1 2" key="1">
    <citation type="journal article" date="2018" name="Front. Plant Sci.">
        <title>Red Clover (Trifolium pratense) and Zigzag Clover (T. medium) - A Picture of Genomic Similarities and Differences.</title>
        <authorList>
            <person name="Dluhosova J."/>
            <person name="Istvanek J."/>
            <person name="Nedelnik J."/>
            <person name="Repkova J."/>
        </authorList>
    </citation>
    <scope>NUCLEOTIDE SEQUENCE [LARGE SCALE GENOMIC DNA]</scope>
    <source>
        <strain evidence="2">cv. 10/8</strain>
        <tissue evidence="1">Leaf</tissue>
    </source>
</reference>
<feature type="non-terminal residue" evidence="1">
    <location>
        <position position="1"/>
    </location>
</feature>
<protein>
    <submittedName>
        <fullName evidence="1">DNA topoisomerase 6 subunit B-like</fullName>
    </submittedName>
</protein>